<comment type="caution">
    <text evidence="2">The sequence shown here is derived from an EMBL/GenBank/DDBJ whole genome shotgun (WGS) entry which is preliminary data.</text>
</comment>
<feature type="region of interest" description="Disordered" evidence="1">
    <location>
        <begin position="21"/>
        <end position="81"/>
    </location>
</feature>
<proteinExistence type="predicted"/>
<name>A0A8K0X8S0_9PEZI</name>
<reference evidence="2" key="1">
    <citation type="journal article" date="2021" name="Nat. Commun.">
        <title>Genetic determinants of endophytism in the Arabidopsis root mycobiome.</title>
        <authorList>
            <person name="Mesny F."/>
            <person name="Miyauchi S."/>
            <person name="Thiergart T."/>
            <person name="Pickel B."/>
            <person name="Atanasova L."/>
            <person name="Karlsson M."/>
            <person name="Huettel B."/>
            <person name="Barry K.W."/>
            <person name="Haridas S."/>
            <person name="Chen C."/>
            <person name="Bauer D."/>
            <person name="Andreopoulos W."/>
            <person name="Pangilinan J."/>
            <person name="LaButti K."/>
            <person name="Riley R."/>
            <person name="Lipzen A."/>
            <person name="Clum A."/>
            <person name="Drula E."/>
            <person name="Henrissat B."/>
            <person name="Kohler A."/>
            <person name="Grigoriev I.V."/>
            <person name="Martin F.M."/>
            <person name="Hacquard S."/>
        </authorList>
    </citation>
    <scope>NUCLEOTIDE SEQUENCE</scope>
    <source>
        <strain evidence="2">MPI-CAGE-AT-0016</strain>
    </source>
</reference>
<protein>
    <submittedName>
        <fullName evidence="2">Uncharacterized protein</fullName>
    </submittedName>
</protein>
<evidence type="ECO:0000313" key="2">
    <source>
        <dbReference type="EMBL" id="KAH7374853.1"/>
    </source>
</evidence>
<keyword evidence="3" id="KW-1185">Reference proteome</keyword>
<evidence type="ECO:0000256" key="1">
    <source>
        <dbReference type="SAM" id="MobiDB-lite"/>
    </source>
</evidence>
<feature type="region of interest" description="Disordered" evidence="1">
    <location>
        <begin position="110"/>
        <end position="136"/>
    </location>
</feature>
<feature type="region of interest" description="Disordered" evidence="1">
    <location>
        <begin position="154"/>
        <end position="280"/>
    </location>
</feature>
<evidence type="ECO:0000313" key="3">
    <source>
        <dbReference type="Proteomes" id="UP000813385"/>
    </source>
</evidence>
<gene>
    <name evidence="2" type="ORF">B0T11DRAFT_344682</name>
</gene>
<dbReference type="AlphaFoldDB" id="A0A8K0X8S0"/>
<dbReference type="EMBL" id="JAGPXD010000001">
    <property type="protein sequence ID" value="KAH7374853.1"/>
    <property type="molecule type" value="Genomic_DNA"/>
</dbReference>
<accession>A0A8K0X8S0</accession>
<sequence>MDAAKMKLPCCALGYVAVDAPETASAGTSNSRNRRGAPGGGIPPRPGIESRDDAAGRRVQAKTPVGAGSNERHQVAVESRVGIKGTGRDKVVASSALFRREDAGEHTIKAFRRADPDQDFGDGEEQPESTQELFPDGAYCSLRLPGGYQRRCWKPGGDACASASGVDQRGEKGEDSQTARNTRAQAGQPKLSNPPLPVRDPWRRRRSTSRCAYGTSSRGACGVERPRSVTGAPRPRFLAALGDKRAKAPVPGDLESRRDQSVKRKQPRATKTGHELSTAT</sequence>
<feature type="compositionally biased region" description="Basic and acidic residues" evidence="1">
    <location>
        <begin position="168"/>
        <end position="177"/>
    </location>
</feature>
<organism evidence="2 3">
    <name type="scientific">Plectosphaerella cucumerina</name>
    <dbReference type="NCBI Taxonomy" id="40658"/>
    <lineage>
        <taxon>Eukaryota</taxon>
        <taxon>Fungi</taxon>
        <taxon>Dikarya</taxon>
        <taxon>Ascomycota</taxon>
        <taxon>Pezizomycotina</taxon>
        <taxon>Sordariomycetes</taxon>
        <taxon>Hypocreomycetidae</taxon>
        <taxon>Glomerellales</taxon>
        <taxon>Plectosphaerellaceae</taxon>
        <taxon>Plectosphaerella</taxon>
    </lineage>
</organism>
<dbReference type="Proteomes" id="UP000813385">
    <property type="component" value="Unassembled WGS sequence"/>
</dbReference>
<feature type="compositionally biased region" description="Acidic residues" evidence="1">
    <location>
        <begin position="117"/>
        <end position="127"/>
    </location>
</feature>